<proteinExistence type="inferred from homology"/>
<dbReference type="Pfam" id="PF25973">
    <property type="entry name" value="BSH_CzcB"/>
    <property type="match status" value="1"/>
</dbReference>
<keyword evidence="3 4" id="KW-0175">Coiled coil</keyword>
<dbReference type="GO" id="GO:0030313">
    <property type="term" value="C:cell envelope"/>
    <property type="evidence" value="ECO:0007669"/>
    <property type="project" value="UniProtKB-SubCell"/>
</dbReference>
<dbReference type="EMBL" id="SROY01000006">
    <property type="protein sequence ID" value="TLX21012.1"/>
    <property type="molecule type" value="Genomic_DNA"/>
</dbReference>
<comment type="similarity">
    <text evidence="2">Belongs to the membrane fusion protein (MFP) (TC 8.A.1) family.</text>
</comment>
<dbReference type="Gene3D" id="2.40.420.20">
    <property type="match status" value="1"/>
</dbReference>
<comment type="subcellular location">
    <subcellularLocation>
        <location evidence="1">Cell envelope</location>
    </subcellularLocation>
</comment>
<dbReference type="AlphaFoldDB" id="A0A5R9PCC7"/>
<dbReference type="InterPro" id="IPR006143">
    <property type="entry name" value="RND_pump_MFP"/>
</dbReference>
<reference evidence="8 9" key="1">
    <citation type="submission" date="2019-04" db="EMBL/GenBank/DDBJ databases">
        <authorList>
            <person name="Grouzdev D.S."/>
            <person name="Nazina T.N."/>
        </authorList>
    </citation>
    <scope>NUCLEOTIDE SEQUENCE [LARGE SCALE GENOMIC DNA]</scope>
    <source>
        <strain evidence="8 9">SHC 3-19</strain>
    </source>
</reference>
<keyword evidence="5" id="KW-1133">Transmembrane helix</keyword>
<dbReference type="PANTHER" id="PTHR32347">
    <property type="entry name" value="EFFLUX SYSTEM COMPONENT YKNX-RELATED"/>
    <property type="match status" value="1"/>
</dbReference>
<evidence type="ECO:0000259" key="6">
    <source>
        <dbReference type="Pfam" id="PF25967"/>
    </source>
</evidence>
<dbReference type="Gene3D" id="1.10.287.470">
    <property type="entry name" value="Helix hairpin bin"/>
    <property type="match status" value="1"/>
</dbReference>
<evidence type="ECO:0000256" key="4">
    <source>
        <dbReference type="SAM" id="Coils"/>
    </source>
</evidence>
<dbReference type="InterPro" id="IPR050465">
    <property type="entry name" value="UPF0194_transport"/>
</dbReference>
<evidence type="ECO:0000256" key="3">
    <source>
        <dbReference type="ARBA" id="ARBA00023054"/>
    </source>
</evidence>
<dbReference type="Gene3D" id="2.40.50.100">
    <property type="match status" value="1"/>
</dbReference>
<feature type="coiled-coil region" evidence="4">
    <location>
        <begin position="119"/>
        <end position="178"/>
    </location>
</feature>
<name>A0A5R9PCC7_9GAMM</name>
<keyword evidence="9" id="KW-1185">Reference proteome</keyword>
<organism evidence="8 9">
    <name type="scientific">Thermomonas fusca</name>
    <dbReference type="NCBI Taxonomy" id="215690"/>
    <lineage>
        <taxon>Bacteria</taxon>
        <taxon>Pseudomonadati</taxon>
        <taxon>Pseudomonadota</taxon>
        <taxon>Gammaproteobacteria</taxon>
        <taxon>Lysobacterales</taxon>
        <taxon>Lysobacteraceae</taxon>
        <taxon>Thermomonas</taxon>
    </lineage>
</organism>
<evidence type="ECO:0000313" key="8">
    <source>
        <dbReference type="EMBL" id="TLX21012.1"/>
    </source>
</evidence>
<dbReference type="PANTHER" id="PTHR32347:SF14">
    <property type="entry name" value="EFFLUX SYSTEM COMPONENT YKNX-RELATED"/>
    <property type="match status" value="1"/>
</dbReference>
<dbReference type="InterPro" id="IPR058647">
    <property type="entry name" value="BSH_CzcB-like"/>
</dbReference>
<dbReference type="NCBIfam" id="TIGR01730">
    <property type="entry name" value="RND_mfp"/>
    <property type="match status" value="1"/>
</dbReference>
<dbReference type="Gene3D" id="2.40.30.170">
    <property type="match status" value="1"/>
</dbReference>
<feature type="domain" description="CzcB-like barrel-sandwich hybrid" evidence="7">
    <location>
        <begin position="99"/>
        <end position="277"/>
    </location>
</feature>
<accession>A0A5R9PCC7</accession>
<dbReference type="STRING" id="1123377.GCA_000423885_02739"/>
<dbReference type="Pfam" id="PF25967">
    <property type="entry name" value="RND-MFP_C"/>
    <property type="match status" value="1"/>
</dbReference>
<dbReference type="GO" id="GO:0022857">
    <property type="term" value="F:transmembrane transporter activity"/>
    <property type="evidence" value="ECO:0007669"/>
    <property type="project" value="InterPro"/>
</dbReference>
<gene>
    <name evidence="8" type="ORF">E5S66_12375</name>
</gene>
<feature type="domain" description="Multidrug resistance protein MdtA-like C-terminal permuted SH3" evidence="6">
    <location>
        <begin position="372"/>
        <end position="417"/>
    </location>
</feature>
<keyword evidence="5" id="KW-0472">Membrane</keyword>
<feature type="coiled-coil region" evidence="4">
    <location>
        <begin position="221"/>
        <end position="248"/>
    </location>
</feature>
<evidence type="ECO:0000313" key="9">
    <source>
        <dbReference type="Proteomes" id="UP000308508"/>
    </source>
</evidence>
<protein>
    <submittedName>
        <fullName evidence="8">Efflux RND transporter periplasmic adaptor subunit</fullName>
    </submittedName>
</protein>
<dbReference type="SUPFAM" id="SSF111369">
    <property type="entry name" value="HlyD-like secretion proteins"/>
    <property type="match status" value="1"/>
</dbReference>
<keyword evidence="5" id="KW-0812">Transmembrane</keyword>
<feature type="transmembrane region" description="Helical" evidence="5">
    <location>
        <begin position="29"/>
        <end position="51"/>
    </location>
</feature>
<dbReference type="Proteomes" id="UP000308508">
    <property type="component" value="Unassembled WGS sequence"/>
</dbReference>
<comment type="caution">
    <text evidence="8">The sequence shown here is derived from an EMBL/GenBank/DDBJ whole genome shotgun (WGS) entry which is preliminary data.</text>
</comment>
<evidence type="ECO:0000256" key="5">
    <source>
        <dbReference type="SAM" id="Phobius"/>
    </source>
</evidence>
<dbReference type="GO" id="GO:0016020">
    <property type="term" value="C:membrane"/>
    <property type="evidence" value="ECO:0007669"/>
    <property type="project" value="InterPro"/>
</dbReference>
<sequence length="430" mass="46190">MDNHRRIRDTSGQDQVMATPFRPGRRRRIAIAATSAALVLALGGWVASGWLSGDRSFDASRLRIASVTRGDLVRDLSAEGRVIAANSPTLYAIAAGTVALQIVAGDKVAKGQPLAVIDSPELRSRLVQEESTLASLEAEASRAVLDAQIARANAQRALDQASVDRTAAMRDLERYQRAYDGGAVPQNDLARAQDLMKKADIGLSAARKDFSLQSSGAGLDARNKQLQAQRQRAVVEEARRQVDALTLRAPFDGQVGQVQLPQGTQVATNGPVLSVVDLSRFEVEIKVPESFARDLGIGMPAQINANNARYAGEIAAVSPEVVNGEVTARVRFTKGRQPPGLRQNQRLSVRIVMDTRRNVLMVERGPFLEQDGGNLAWVVDGSSATRRPIRTGTSSLSSVEIVSGLKVGDRIVVSGTDQFGTAERVRISGD</sequence>
<dbReference type="RefSeq" id="WP_138349729.1">
    <property type="nucleotide sequence ID" value="NZ_SROY01000006.1"/>
</dbReference>
<evidence type="ECO:0000259" key="7">
    <source>
        <dbReference type="Pfam" id="PF25973"/>
    </source>
</evidence>
<dbReference type="InterPro" id="IPR058627">
    <property type="entry name" value="MdtA-like_C"/>
</dbReference>
<evidence type="ECO:0000256" key="1">
    <source>
        <dbReference type="ARBA" id="ARBA00004196"/>
    </source>
</evidence>
<evidence type="ECO:0000256" key="2">
    <source>
        <dbReference type="ARBA" id="ARBA00009477"/>
    </source>
</evidence>